<name>A0AAW1VYQ4_RUBAR</name>
<evidence type="ECO:0000256" key="1">
    <source>
        <dbReference type="SAM" id="MobiDB-lite"/>
    </source>
</evidence>
<evidence type="ECO:0000313" key="3">
    <source>
        <dbReference type="Proteomes" id="UP001457282"/>
    </source>
</evidence>
<evidence type="ECO:0000313" key="2">
    <source>
        <dbReference type="EMBL" id="KAK9912206.1"/>
    </source>
</evidence>
<proteinExistence type="predicted"/>
<keyword evidence="3" id="KW-1185">Reference proteome</keyword>
<protein>
    <submittedName>
        <fullName evidence="2">Uncharacterized protein</fullName>
    </submittedName>
</protein>
<feature type="region of interest" description="Disordered" evidence="1">
    <location>
        <begin position="1"/>
        <end position="23"/>
    </location>
</feature>
<dbReference type="Proteomes" id="UP001457282">
    <property type="component" value="Unassembled WGS sequence"/>
</dbReference>
<comment type="caution">
    <text evidence="2">The sequence shown here is derived from an EMBL/GenBank/DDBJ whole genome shotgun (WGS) entry which is preliminary data.</text>
</comment>
<sequence length="121" mass="13282">MKDAPGWNRRWTSVATGSVGDGKGLATASWEAQVSGQKRLKNGVVWLLPASTTERGREQISGDLAGLGSVWRRRLKADQDEINWMRWVGDEGGYSGVVVIMRNTEVDGKLIEAVKRREGGL</sequence>
<gene>
    <name evidence="2" type="ORF">M0R45_036078</name>
</gene>
<accession>A0AAW1VYQ4</accession>
<dbReference type="EMBL" id="JBEDUW010000007">
    <property type="protein sequence ID" value="KAK9912206.1"/>
    <property type="molecule type" value="Genomic_DNA"/>
</dbReference>
<organism evidence="2 3">
    <name type="scientific">Rubus argutus</name>
    <name type="common">Southern blackberry</name>
    <dbReference type="NCBI Taxonomy" id="59490"/>
    <lineage>
        <taxon>Eukaryota</taxon>
        <taxon>Viridiplantae</taxon>
        <taxon>Streptophyta</taxon>
        <taxon>Embryophyta</taxon>
        <taxon>Tracheophyta</taxon>
        <taxon>Spermatophyta</taxon>
        <taxon>Magnoliopsida</taxon>
        <taxon>eudicotyledons</taxon>
        <taxon>Gunneridae</taxon>
        <taxon>Pentapetalae</taxon>
        <taxon>rosids</taxon>
        <taxon>fabids</taxon>
        <taxon>Rosales</taxon>
        <taxon>Rosaceae</taxon>
        <taxon>Rosoideae</taxon>
        <taxon>Rosoideae incertae sedis</taxon>
        <taxon>Rubus</taxon>
    </lineage>
</organism>
<dbReference type="AlphaFoldDB" id="A0AAW1VYQ4"/>
<reference evidence="2 3" key="1">
    <citation type="journal article" date="2023" name="G3 (Bethesda)">
        <title>A chromosome-length genome assembly and annotation of blackberry (Rubus argutus, cv. 'Hillquist').</title>
        <authorList>
            <person name="Bruna T."/>
            <person name="Aryal R."/>
            <person name="Dudchenko O."/>
            <person name="Sargent D.J."/>
            <person name="Mead D."/>
            <person name="Buti M."/>
            <person name="Cavallini A."/>
            <person name="Hytonen T."/>
            <person name="Andres J."/>
            <person name="Pham M."/>
            <person name="Weisz D."/>
            <person name="Mascagni F."/>
            <person name="Usai G."/>
            <person name="Natali L."/>
            <person name="Bassil N."/>
            <person name="Fernandez G.E."/>
            <person name="Lomsadze A."/>
            <person name="Armour M."/>
            <person name="Olukolu B."/>
            <person name="Poorten T."/>
            <person name="Britton C."/>
            <person name="Davik J."/>
            <person name="Ashrafi H."/>
            <person name="Aiden E.L."/>
            <person name="Borodovsky M."/>
            <person name="Worthington M."/>
        </authorList>
    </citation>
    <scope>NUCLEOTIDE SEQUENCE [LARGE SCALE GENOMIC DNA]</scope>
    <source>
        <strain evidence="2">PI 553951</strain>
    </source>
</reference>